<reference evidence="2" key="2">
    <citation type="submission" date="2017-06" db="EMBL/GenBank/DDBJ databases">
        <title>WGS assembly of Brachypodium distachyon.</title>
        <authorList>
            <consortium name="The International Brachypodium Initiative"/>
            <person name="Lucas S."/>
            <person name="Harmon-Smith M."/>
            <person name="Lail K."/>
            <person name="Tice H."/>
            <person name="Grimwood J."/>
            <person name="Bruce D."/>
            <person name="Barry K."/>
            <person name="Shu S."/>
            <person name="Lindquist E."/>
            <person name="Wang M."/>
            <person name="Pitluck S."/>
            <person name="Vogel J.P."/>
            <person name="Garvin D.F."/>
            <person name="Mockler T.C."/>
            <person name="Schmutz J."/>
            <person name="Rokhsar D."/>
            <person name="Bevan M.W."/>
        </authorList>
    </citation>
    <scope>NUCLEOTIDE SEQUENCE</scope>
    <source>
        <strain evidence="2">Bd21</strain>
    </source>
</reference>
<keyword evidence="4" id="KW-1185">Reference proteome</keyword>
<dbReference type="InParanoid" id="I1HVI1"/>
<sequence length="181" mass="19683">MRHLLFAELLIALLLAAAALLLLLLLLRHRRGSWSSSKRPPPAELLPVSDPPAPTKKERVRQVLSQVLRRLCSRRLSGSLARVEPAASPDAQAEAQQQQPAEVGTGEEEVAAWRERWFAAAGQCASRALYTIDEDGESAAVKSEAGSVHQDQEEPETPFYTPPASPSRLIQHPPPVTSSSS</sequence>
<dbReference type="eggNOG" id="ENOG502R3MI">
    <property type="taxonomic scope" value="Eukaryota"/>
</dbReference>
<feature type="compositionally biased region" description="Pro residues" evidence="1">
    <location>
        <begin position="172"/>
        <end position="181"/>
    </location>
</feature>
<feature type="region of interest" description="Disordered" evidence="1">
    <location>
        <begin position="82"/>
        <end position="107"/>
    </location>
</feature>
<name>I1HVI1_BRADI</name>
<evidence type="ECO:0000313" key="2">
    <source>
        <dbReference type="EMBL" id="KQK11701.1"/>
    </source>
</evidence>
<dbReference type="Proteomes" id="UP000008810">
    <property type="component" value="Chromosome 2"/>
</dbReference>
<organism evidence="2">
    <name type="scientific">Brachypodium distachyon</name>
    <name type="common">Purple false brome</name>
    <name type="synonym">Trachynia distachya</name>
    <dbReference type="NCBI Taxonomy" id="15368"/>
    <lineage>
        <taxon>Eukaryota</taxon>
        <taxon>Viridiplantae</taxon>
        <taxon>Streptophyta</taxon>
        <taxon>Embryophyta</taxon>
        <taxon>Tracheophyta</taxon>
        <taxon>Spermatophyta</taxon>
        <taxon>Magnoliopsida</taxon>
        <taxon>Liliopsida</taxon>
        <taxon>Poales</taxon>
        <taxon>Poaceae</taxon>
        <taxon>BOP clade</taxon>
        <taxon>Pooideae</taxon>
        <taxon>Stipodae</taxon>
        <taxon>Brachypodieae</taxon>
        <taxon>Brachypodium</taxon>
    </lineage>
</organism>
<evidence type="ECO:0000313" key="4">
    <source>
        <dbReference type="Proteomes" id="UP000008810"/>
    </source>
</evidence>
<evidence type="ECO:0000313" key="3">
    <source>
        <dbReference type="EnsemblPlants" id="KQK11701"/>
    </source>
</evidence>
<proteinExistence type="predicted"/>
<dbReference type="HOGENOM" id="CLU_129526_0_0_1"/>
<feature type="region of interest" description="Disordered" evidence="1">
    <location>
        <begin position="137"/>
        <end position="181"/>
    </location>
</feature>
<dbReference type="OrthoDB" id="696642at2759"/>
<protein>
    <submittedName>
        <fullName evidence="2 3">Uncharacterized protein</fullName>
    </submittedName>
</protein>
<dbReference type="AlphaFoldDB" id="I1HVI1"/>
<feature type="compositionally biased region" description="Pro residues" evidence="1">
    <location>
        <begin position="39"/>
        <end position="54"/>
    </location>
</feature>
<evidence type="ECO:0000256" key="1">
    <source>
        <dbReference type="SAM" id="MobiDB-lite"/>
    </source>
</evidence>
<dbReference type="EnsemblPlants" id="KQK11701">
    <property type="protein sequence ID" value="KQK11701"/>
    <property type="gene ID" value="BRADI_2g61750v3"/>
</dbReference>
<dbReference type="EMBL" id="CM000881">
    <property type="protein sequence ID" value="KQK11701.1"/>
    <property type="molecule type" value="Genomic_DNA"/>
</dbReference>
<gene>
    <name evidence="2" type="ORF">BRADI_2g61750v3</name>
</gene>
<feature type="compositionally biased region" description="Low complexity" evidence="1">
    <location>
        <begin position="82"/>
        <end position="104"/>
    </location>
</feature>
<reference evidence="2 3" key="1">
    <citation type="journal article" date="2010" name="Nature">
        <title>Genome sequencing and analysis of the model grass Brachypodium distachyon.</title>
        <authorList>
            <consortium name="International Brachypodium Initiative"/>
        </authorList>
    </citation>
    <scope>NUCLEOTIDE SEQUENCE [LARGE SCALE GENOMIC DNA]</scope>
    <source>
        <strain evidence="2 3">Bd21</strain>
    </source>
</reference>
<accession>I1HVI1</accession>
<dbReference type="Gramene" id="KQK11701">
    <property type="protein sequence ID" value="KQK11701"/>
    <property type="gene ID" value="BRADI_2g61750v3"/>
</dbReference>
<reference evidence="3" key="3">
    <citation type="submission" date="2018-08" db="UniProtKB">
        <authorList>
            <consortium name="EnsemblPlants"/>
        </authorList>
    </citation>
    <scope>IDENTIFICATION</scope>
    <source>
        <strain evidence="3">cv. Bd21</strain>
    </source>
</reference>
<feature type="region of interest" description="Disordered" evidence="1">
    <location>
        <begin position="33"/>
        <end position="57"/>
    </location>
</feature>
<dbReference type="OMA" id="CVHNHRE"/>